<protein>
    <submittedName>
        <fullName evidence="1">Uncharacterized protein</fullName>
    </submittedName>
</protein>
<name>A0A0D6N0M7_9PROT</name>
<evidence type="ECO:0000313" key="3">
    <source>
        <dbReference type="Proteomes" id="UP000032671"/>
    </source>
</evidence>
<evidence type="ECO:0000313" key="4">
    <source>
        <dbReference type="Proteomes" id="UP000321891"/>
    </source>
</evidence>
<dbReference type="Proteomes" id="UP000032671">
    <property type="component" value="Unassembled WGS sequence"/>
</dbReference>
<comment type="caution">
    <text evidence="1">The sequence shown here is derived from an EMBL/GenBank/DDBJ whole genome shotgun (WGS) entry which is preliminary data.</text>
</comment>
<evidence type="ECO:0000313" key="2">
    <source>
        <dbReference type="EMBL" id="GEL59474.1"/>
    </source>
</evidence>
<keyword evidence="4" id="KW-1185">Reference proteome</keyword>
<evidence type="ECO:0000313" key="1">
    <source>
        <dbReference type="EMBL" id="GAN59489.1"/>
    </source>
</evidence>
<dbReference type="AntiFam" id="ANF00095">
    <property type="entry name" value="Shadow ORF (opposite ABC transporters)"/>
</dbReference>
<dbReference type="EMBL" id="BJVU01000009">
    <property type="protein sequence ID" value="GEL59474.1"/>
    <property type="molecule type" value="Genomic_DNA"/>
</dbReference>
<reference evidence="1 3" key="1">
    <citation type="submission" date="2012-11" db="EMBL/GenBank/DDBJ databases">
        <title>Whole genome sequence of Acetobacter cibinongensis 4H-1.</title>
        <authorList>
            <person name="Azuma Y."/>
            <person name="Higashiura N."/>
            <person name="Hirakawa H."/>
            <person name="Matsushita K."/>
        </authorList>
    </citation>
    <scope>NUCLEOTIDE SEQUENCE [LARGE SCALE GENOMIC DNA]</scope>
    <source>
        <strain evidence="1 3">4H-1</strain>
    </source>
</reference>
<sequence length="96" mass="10255">MLENKTNFPAQHNKSVVWHSCQIFPFKQDAPAIGAFQAVEAPQQGGFTRPGPANNAQAIASLHRKADILQGGLAAKLAAYLFNSKKAHDQAGTMAP</sequence>
<accession>A0A0D6N0M7</accession>
<organism evidence="1 3">
    <name type="scientific">Acetobacter cibinongensis</name>
    <dbReference type="NCBI Taxonomy" id="146475"/>
    <lineage>
        <taxon>Bacteria</taxon>
        <taxon>Pseudomonadati</taxon>
        <taxon>Pseudomonadota</taxon>
        <taxon>Alphaproteobacteria</taxon>
        <taxon>Acetobacterales</taxon>
        <taxon>Acetobacteraceae</taxon>
        <taxon>Acetobacter</taxon>
    </lineage>
</organism>
<dbReference type="STRING" id="1231339.Abci_005_083"/>
<dbReference type="AlphaFoldDB" id="A0A0D6N0M7"/>
<accession>A0A6N3SQY9</accession>
<dbReference type="Proteomes" id="UP000321891">
    <property type="component" value="Unassembled WGS sequence"/>
</dbReference>
<dbReference type="EMBL" id="BAMV01000005">
    <property type="protein sequence ID" value="GAN59489.1"/>
    <property type="molecule type" value="Genomic_DNA"/>
</dbReference>
<proteinExistence type="predicted"/>
<reference evidence="2 4" key="2">
    <citation type="submission" date="2019-07" db="EMBL/GenBank/DDBJ databases">
        <title>Whole genome shotgun sequence of Acetobacter cibinongensis NBRC 16605.</title>
        <authorList>
            <person name="Hosoyama A."/>
            <person name="Uohara A."/>
            <person name="Ohji S."/>
            <person name="Ichikawa N."/>
        </authorList>
    </citation>
    <scope>NUCLEOTIDE SEQUENCE [LARGE SCALE GENOMIC DNA]</scope>
    <source>
        <strain evidence="2 4">NBRC 16605</strain>
    </source>
</reference>
<gene>
    <name evidence="1" type="ORF">Abci_005_083</name>
    <name evidence="2" type="ORF">ACI01nite_20760</name>
</gene>